<dbReference type="InterPro" id="IPR019734">
    <property type="entry name" value="TPR_rpt"/>
</dbReference>
<gene>
    <name evidence="3" type="primary">bepA</name>
    <name evidence="3" type="ORF">LAUMK13_01313</name>
</gene>
<dbReference type="GO" id="GO:0006508">
    <property type="term" value="P:proteolysis"/>
    <property type="evidence" value="ECO:0007669"/>
    <property type="project" value="UniProtKB-KW"/>
</dbReference>
<evidence type="ECO:0000313" key="3">
    <source>
        <dbReference type="EMBL" id="VBA36764.1"/>
    </source>
</evidence>
<keyword evidence="2" id="KW-0472">Membrane</keyword>
<reference evidence="3 4" key="1">
    <citation type="submission" date="2018-09" db="EMBL/GenBank/DDBJ databases">
        <authorList>
            <person name="Tagini F."/>
        </authorList>
    </citation>
    <scope>NUCLEOTIDE SEQUENCE [LARGE SCALE GENOMIC DNA]</scope>
    <source>
        <strain evidence="3 4">MK13</strain>
    </source>
</reference>
<dbReference type="OrthoDB" id="4522719at2"/>
<feature type="transmembrane region" description="Helical" evidence="2">
    <location>
        <begin position="321"/>
        <end position="341"/>
    </location>
</feature>
<dbReference type="Pfam" id="PF13432">
    <property type="entry name" value="TPR_16"/>
    <property type="match status" value="1"/>
</dbReference>
<keyword evidence="4" id="KW-1185">Reference proteome</keyword>
<dbReference type="SUPFAM" id="SSF48452">
    <property type="entry name" value="TPR-like"/>
    <property type="match status" value="1"/>
</dbReference>
<evidence type="ECO:0000256" key="1">
    <source>
        <dbReference type="PROSITE-ProRule" id="PRU00339"/>
    </source>
</evidence>
<dbReference type="AlphaFoldDB" id="A0A498PVN9"/>
<dbReference type="PROSITE" id="PS50005">
    <property type="entry name" value="TPR"/>
    <property type="match status" value="2"/>
</dbReference>
<protein>
    <submittedName>
        <fullName evidence="3">Beta-barrel assembly-enhancing protease</fullName>
        <ecNumber evidence="3">3.4.-.-</ecNumber>
    </submittedName>
</protein>
<dbReference type="Gene3D" id="1.25.40.10">
    <property type="entry name" value="Tetratricopeptide repeat domain"/>
    <property type="match status" value="1"/>
</dbReference>
<keyword evidence="2" id="KW-1133">Transmembrane helix</keyword>
<dbReference type="Pfam" id="PF13428">
    <property type="entry name" value="TPR_14"/>
    <property type="match status" value="1"/>
</dbReference>
<keyword evidence="3" id="KW-0378">Hydrolase</keyword>
<evidence type="ECO:0000256" key="2">
    <source>
        <dbReference type="SAM" id="Phobius"/>
    </source>
</evidence>
<feature type="repeat" description="TPR" evidence="1">
    <location>
        <begin position="146"/>
        <end position="179"/>
    </location>
</feature>
<dbReference type="EMBL" id="UPHQ01000052">
    <property type="protein sequence ID" value="VBA36764.1"/>
    <property type="molecule type" value="Genomic_DNA"/>
</dbReference>
<keyword evidence="1" id="KW-0802">TPR repeat</keyword>
<accession>A0A498PVN9</accession>
<organism evidence="3 4">
    <name type="scientific">Mycobacterium innocens</name>
    <dbReference type="NCBI Taxonomy" id="2341083"/>
    <lineage>
        <taxon>Bacteria</taxon>
        <taxon>Bacillati</taxon>
        <taxon>Actinomycetota</taxon>
        <taxon>Actinomycetes</taxon>
        <taxon>Mycobacteriales</taxon>
        <taxon>Mycobacteriaceae</taxon>
        <taxon>Mycobacterium</taxon>
    </lineage>
</organism>
<evidence type="ECO:0000313" key="4">
    <source>
        <dbReference type="Proteomes" id="UP000267289"/>
    </source>
</evidence>
<dbReference type="EC" id="3.4.-.-" evidence="3"/>
<dbReference type="GO" id="GO:0008233">
    <property type="term" value="F:peptidase activity"/>
    <property type="evidence" value="ECO:0007669"/>
    <property type="project" value="UniProtKB-KW"/>
</dbReference>
<feature type="transmembrane region" description="Helical" evidence="2">
    <location>
        <begin position="294"/>
        <end position="315"/>
    </location>
</feature>
<dbReference type="SMART" id="SM00028">
    <property type="entry name" value="TPR"/>
    <property type="match status" value="5"/>
</dbReference>
<dbReference type="Proteomes" id="UP000267289">
    <property type="component" value="Unassembled WGS sequence"/>
</dbReference>
<proteinExistence type="predicted"/>
<keyword evidence="3" id="KW-0645">Protease</keyword>
<feature type="repeat" description="TPR" evidence="1">
    <location>
        <begin position="10"/>
        <end position="43"/>
    </location>
</feature>
<sequence length="345" mass="37111">MTSDTDTDHVAEAVHLASAYVDTGNYERARDVLRRALAENPTDPVLLAHLARAEYMLANYDIASHSAYGALSAAPQYEFAMRLYALSLEGLGRSYDALWMAWRTVLTHPNEPAAQRLYAKLLQNSRQLTSALLVVDEALRLDPTSVDALVLRGSILHDLRRIPESTATYQEALASDPDNATALHNIAVNRLLAGKFSLALRGFLRAARNDPTLGDLARRNIADLVTKMLKSLTVVAVLLGLFVVFVGAAHHEGEPTSRLRVLVGLFTAVLIAILGWLLRAIPRGVISYIFRNRGFVAARLIHAASAACAGAGVTVFGGSAWAVAAGGMLIVIGLILARAGVTLGW</sequence>
<dbReference type="PANTHER" id="PTHR12558">
    <property type="entry name" value="CELL DIVISION CYCLE 16,23,27"/>
    <property type="match status" value="1"/>
</dbReference>
<name>A0A498PVN9_9MYCO</name>
<feature type="transmembrane region" description="Helical" evidence="2">
    <location>
        <begin position="261"/>
        <end position="282"/>
    </location>
</feature>
<dbReference type="PANTHER" id="PTHR12558:SF33">
    <property type="entry name" value="BLL7664 PROTEIN"/>
    <property type="match status" value="1"/>
</dbReference>
<feature type="transmembrane region" description="Helical" evidence="2">
    <location>
        <begin position="228"/>
        <end position="249"/>
    </location>
</feature>
<dbReference type="InterPro" id="IPR011990">
    <property type="entry name" value="TPR-like_helical_dom_sf"/>
</dbReference>
<keyword evidence="2" id="KW-0812">Transmembrane</keyword>